<evidence type="ECO:0000313" key="2">
    <source>
        <dbReference type="Proteomes" id="UP000268285"/>
    </source>
</evidence>
<dbReference type="OrthoDB" id="4743150at2"/>
<dbReference type="RefSeq" id="WP_036403350.1">
    <property type="nucleotide sequence ID" value="NZ_JAIENV010000039.1"/>
</dbReference>
<dbReference type="AlphaFoldDB" id="A0A498QSD1"/>
<name>A0A498QSD1_9MYCO</name>
<sequence>MNTTSFAAITDFEVYLLMTTKLRMIKEEARFLHAKLAEFGLSVSDAESTHKRVSETLGDKASYFQNMKKLLGVADSGVASLEYSSVLWPGFDFKASASEEGVLESARYWHMGRDSRSVESPIGLPTWSVDITEFAEHFGPLTGGQKWSLFDKLLPGHEEYEFQWDGERYGAAFSWGLFLWVTKLWPED</sequence>
<protein>
    <submittedName>
        <fullName evidence="1">Uncharacterized protein</fullName>
    </submittedName>
</protein>
<gene>
    <name evidence="1" type="ORF">LAUMK142_02721</name>
</gene>
<keyword evidence="2" id="KW-1185">Reference proteome</keyword>
<dbReference type="EMBL" id="UPHU01000001">
    <property type="protein sequence ID" value="VBA50625.1"/>
    <property type="molecule type" value="Genomic_DNA"/>
</dbReference>
<accession>A0A498QSD1</accession>
<proteinExistence type="predicted"/>
<evidence type="ECO:0000313" key="1">
    <source>
        <dbReference type="EMBL" id="VBA50625.1"/>
    </source>
</evidence>
<organism evidence="1 2">
    <name type="scientific">Mycobacterium pseudokansasii</name>
    <dbReference type="NCBI Taxonomy" id="2341080"/>
    <lineage>
        <taxon>Bacteria</taxon>
        <taxon>Bacillati</taxon>
        <taxon>Actinomycetota</taxon>
        <taxon>Actinomycetes</taxon>
        <taxon>Mycobacteriales</taxon>
        <taxon>Mycobacteriaceae</taxon>
        <taxon>Mycobacterium</taxon>
    </lineage>
</organism>
<dbReference type="Proteomes" id="UP000268285">
    <property type="component" value="Unassembled WGS sequence"/>
</dbReference>
<reference evidence="1 2" key="1">
    <citation type="submission" date="2018-09" db="EMBL/GenBank/DDBJ databases">
        <authorList>
            <person name="Tagini F."/>
        </authorList>
    </citation>
    <scope>NUCLEOTIDE SEQUENCE [LARGE SCALE GENOMIC DNA]</scope>
    <source>
        <strain evidence="1 2">MK142</strain>
    </source>
</reference>